<organism evidence="7 8">
    <name type="scientific">Candidatus Mycoplasma haematohominis</name>
    <dbReference type="NCBI Taxonomy" id="1494318"/>
    <lineage>
        <taxon>Bacteria</taxon>
        <taxon>Bacillati</taxon>
        <taxon>Mycoplasmatota</taxon>
        <taxon>Mollicutes</taxon>
        <taxon>Mycoplasmataceae</taxon>
        <taxon>Mycoplasma</taxon>
    </lineage>
</organism>
<dbReference type="AlphaFoldDB" id="A0A478FPF4"/>
<keyword evidence="3" id="KW-0238">DNA-binding</keyword>
<dbReference type="EMBL" id="BIMN01000001">
    <property type="protein sequence ID" value="GCE63278.1"/>
    <property type="molecule type" value="Genomic_DNA"/>
</dbReference>
<feature type="domain" description="5'-3' exonuclease" evidence="6">
    <location>
        <begin position="5"/>
        <end position="268"/>
    </location>
</feature>
<dbReference type="InterPro" id="IPR020046">
    <property type="entry name" value="5-3_exonucl_a-hlix_arch_N"/>
</dbReference>
<keyword evidence="1" id="KW-0540">Nuclease</keyword>
<comment type="caution">
    <text evidence="7">The sequence shown here is derived from an EMBL/GenBank/DDBJ whole genome shotgun (WGS) entry which is preliminary data.</text>
</comment>
<sequence>MDFEAQAIVLDGNSIMYRAYYATQKGKEEIKAEKEFAATLEAIRRTIKNIAATGGKYKYGVVAFDSSRKTFRREKFSEYKSNRISMPIPLANNLNKIRNLFIKEGFVIVDAPFPYEGDDVIATISEIFSSSKVKTLVFSTDRDLLQLVGKYVSVCLFKPMKPFVMHTEENFESLNDGLKPNQIPFHKALSGDSSDNYKGLSGIGPITATSWLIKYGDIDNLYKNLDDLKPKQKQTLLDNKETVSTFLELALLVRNIDLSNNLKNYEFFSNKVDETDSGSRKSRE</sequence>
<dbReference type="Pfam" id="PF01367">
    <property type="entry name" value="5_3_exonuc"/>
    <property type="match status" value="1"/>
</dbReference>
<evidence type="ECO:0000256" key="2">
    <source>
        <dbReference type="ARBA" id="ARBA00022801"/>
    </source>
</evidence>
<dbReference type="GO" id="GO:0017108">
    <property type="term" value="F:5'-flap endonuclease activity"/>
    <property type="evidence" value="ECO:0007669"/>
    <property type="project" value="InterPro"/>
</dbReference>
<dbReference type="InterPro" id="IPR002421">
    <property type="entry name" value="5-3_exonuclease"/>
</dbReference>
<keyword evidence="2" id="KW-0378">Hydrolase</keyword>
<dbReference type="GO" id="GO:0008409">
    <property type="term" value="F:5'-3' exonuclease activity"/>
    <property type="evidence" value="ECO:0007669"/>
    <property type="project" value="InterPro"/>
</dbReference>
<protein>
    <recommendedName>
        <fullName evidence="5">5'-3' exonuclease</fullName>
    </recommendedName>
</protein>
<dbReference type="Proteomes" id="UP000324831">
    <property type="component" value="Unassembled WGS sequence"/>
</dbReference>
<evidence type="ECO:0000256" key="4">
    <source>
        <dbReference type="ARBA" id="ARBA00049957"/>
    </source>
</evidence>
<reference evidence="7 8" key="1">
    <citation type="submission" date="2019-01" db="EMBL/GenBank/DDBJ databases">
        <title>Draft genome sequences of Candidatus Mycoplasma haemohominis SWG34-3 identified from a patient with pyrexia, anemia and liver dysfunction.</title>
        <authorList>
            <person name="Sekizuka T."/>
            <person name="Hattori N."/>
            <person name="Katano H."/>
            <person name="Takuma T."/>
            <person name="Ito T."/>
            <person name="Arai N."/>
            <person name="Yanai R."/>
            <person name="Ishii S."/>
            <person name="Miura Y."/>
            <person name="Tokunaga T."/>
            <person name="Watanabe H."/>
            <person name="Nomura N."/>
            <person name="Eguchi J."/>
            <person name="Arai T."/>
            <person name="Hasegawa H."/>
            <person name="Nakamaki T."/>
            <person name="Wakita T."/>
            <person name="Niki Y."/>
            <person name="Kuroda M."/>
        </authorList>
    </citation>
    <scope>NUCLEOTIDE SEQUENCE [LARGE SCALE GENOMIC DNA]</scope>
    <source>
        <strain evidence="7">SWG34-3</strain>
    </source>
</reference>
<evidence type="ECO:0000259" key="6">
    <source>
        <dbReference type="SMART" id="SM00475"/>
    </source>
</evidence>
<dbReference type="CDD" id="cd09859">
    <property type="entry name" value="PIN_53EXO"/>
    <property type="match status" value="1"/>
</dbReference>
<dbReference type="SUPFAM" id="SSF88723">
    <property type="entry name" value="PIN domain-like"/>
    <property type="match status" value="1"/>
</dbReference>
<proteinExistence type="predicted"/>
<name>A0A478FPF4_9MOLU</name>
<dbReference type="Gene3D" id="3.40.50.1010">
    <property type="entry name" value="5'-nuclease"/>
    <property type="match status" value="1"/>
</dbReference>
<accession>A0A478FPF4</accession>
<dbReference type="Gene3D" id="1.10.150.20">
    <property type="entry name" value="5' to 3' exonuclease, C-terminal subdomain"/>
    <property type="match status" value="1"/>
</dbReference>
<dbReference type="SUPFAM" id="SSF47807">
    <property type="entry name" value="5' to 3' exonuclease, C-terminal subdomain"/>
    <property type="match status" value="1"/>
</dbReference>
<dbReference type="InterPro" id="IPR038969">
    <property type="entry name" value="FEN"/>
</dbReference>
<dbReference type="InterPro" id="IPR036279">
    <property type="entry name" value="5-3_exonuclease_C_sf"/>
</dbReference>
<dbReference type="SMART" id="SM00475">
    <property type="entry name" value="53EXOc"/>
    <property type="match status" value="1"/>
</dbReference>
<evidence type="ECO:0000256" key="5">
    <source>
        <dbReference type="ARBA" id="ARBA00050026"/>
    </source>
</evidence>
<dbReference type="PANTHER" id="PTHR42646">
    <property type="entry name" value="FLAP ENDONUCLEASE XNI"/>
    <property type="match status" value="1"/>
</dbReference>
<dbReference type="GO" id="GO:0033567">
    <property type="term" value="P:DNA replication, Okazaki fragment processing"/>
    <property type="evidence" value="ECO:0007669"/>
    <property type="project" value="InterPro"/>
</dbReference>
<dbReference type="GO" id="GO:0003677">
    <property type="term" value="F:DNA binding"/>
    <property type="evidence" value="ECO:0007669"/>
    <property type="project" value="UniProtKB-KW"/>
</dbReference>
<evidence type="ECO:0000313" key="7">
    <source>
        <dbReference type="EMBL" id="GCE63278.1"/>
    </source>
</evidence>
<dbReference type="CDD" id="cd09898">
    <property type="entry name" value="H3TH_53EXO"/>
    <property type="match status" value="1"/>
</dbReference>
<dbReference type="Pfam" id="PF02739">
    <property type="entry name" value="5_3_exonuc_N"/>
    <property type="match status" value="1"/>
</dbReference>
<dbReference type="InterPro" id="IPR029060">
    <property type="entry name" value="PIN-like_dom_sf"/>
</dbReference>
<gene>
    <name evidence="7" type="primary">polA</name>
    <name evidence="7" type="ORF">MHSWG343_02650</name>
</gene>
<dbReference type="InterPro" id="IPR020045">
    <property type="entry name" value="DNA_polI_H3TH"/>
</dbReference>
<dbReference type="SMART" id="SM00279">
    <property type="entry name" value="HhH2"/>
    <property type="match status" value="1"/>
</dbReference>
<dbReference type="PANTHER" id="PTHR42646:SF2">
    <property type="entry name" value="5'-3' EXONUCLEASE FAMILY PROTEIN"/>
    <property type="match status" value="1"/>
</dbReference>
<evidence type="ECO:0000256" key="3">
    <source>
        <dbReference type="ARBA" id="ARBA00023125"/>
    </source>
</evidence>
<evidence type="ECO:0000313" key="8">
    <source>
        <dbReference type="Proteomes" id="UP000324831"/>
    </source>
</evidence>
<comment type="function">
    <text evidence="4">5'-3' exonuclease acting preferentially on double-stranded DNA.</text>
</comment>
<dbReference type="InterPro" id="IPR008918">
    <property type="entry name" value="HhH2"/>
</dbReference>
<evidence type="ECO:0000256" key="1">
    <source>
        <dbReference type="ARBA" id="ARBA00022722"/>
    </source>
</evidence>